<feature type="transmembrane region" description="Helical" evidence="1">
    <location>
        <begin position="6"/>
        <end position="23"/>
    </location>
</feature>
<keyword evidence="1" id="KW-0472">Membrane</keyword>
<dbReference type="SUPFAM" id="SSF53448">
    <property type="entry name" value="Nucleotide-diphospho-sugar transferases"/>
    <property type="match status" value="1"/>
</dbReference>
<accession>A0ABS4GQK6</accession>
<organism evidence="2 3">
    <name type="scientific">Ammoniphilus resinae</name>
    <dbReference type="NCBI Taxonomy" id="861532"/>
    <lineage>
        <taxon>Bacteria</taxon>
        <taxon>Bacillati</taxon>
        <taxon>Bacillota</taxon>
        <taxon>Bacilli</taxon>
        <taxon>Bacillales</taxon>
        <taxon>Paenibacillaceae</taxon>
        <taxon>Aneurinibacillus group</taxon>
        <taxon>Ammoniphilus</taxon>
    </lineage>
</organism>
<evidence type="ECO:0000313" key="2">
    <source>
        <dbReference type="EMBL" id="MBP1932548.1"/>
    </source>
</evidence>
<name>A0ABS4GQK6_9BACL</name>
<gene>
    <name evidence="2" type="ORF">J2Z37_002556</name>
</gene>
<dbReference type="EMBL" id="JAGGKT010000007">
    <property type="protein sequence ID" value="MBP1932548.1"/>
    <property type="molecule type" value="Genomic_DNA"/>
</dbReference>
<evidence type="ECO:0008006" key="4">
    <source>
        <dbReference type="Google" id="ProtNLM"/>
    </source>
</evidence>
<protein>
    <recommendedName>
        <fullName evidence="4">Glycosyltransferase 2-like domain-containing protein</fullName>
    </recommendedName>
</protein>
<dbReference type="InterPro" id="IPR029044">
    <property type="entry name" value="Nucleotide-diphossugar_trans"/>
</dbReference>
<evidence type="ECO:0000313" key="3">
    <source>
        <dbReference type="Proteomes" id="UP001519343"/>
    </source>
</evidence>
<sequence>MIAMWVTWLLAIYGLAAILIQLFKRLNKYYDQVAILRVKLLVYNSETCLEGAVRSLANLSRLEGRPIQMLVYDFGSTDSTADILFNLEREHPFLFQHIDVITSELQPYSLVSMEDKIGQSSVIIDLRQNLTGAELSIT</sequence>
<dbReference type="Proteomes" id="UP001519343">
    <property type="component" value="Unassembled WGS sequence"/>
</dbReference>
<comment type="caution">
    <text evidence="2">The sequence shown here is derived from an EMBL/GenBank/DDBJ whole genome shotgun (WGS) entry which is preliminary data.</text>
</comment>
<keyword evidence="3" id="KW-1185">Reference proteome</keyword>
<keyword evidence="1" id="KW-1133">Transmembrane helix</keyword>
<evidence type="ECO:0000256" key="1">
    <source>
        <dbReference type="SAM" id="Phobius"/>
    </source>
</evidence>
<dbReference type="RefSeq" id="WP_209810597.1">
    <property type="nucleotide sequence ID" value="NZ_JAGGKT010000007.1"/>
</dbReference>
<proteinExistence type="predicted"/>
<keyword evidence="1" id="KW-0812">Transmembrane</keyword>
<reference evidence="2 3" key="1">
    <citation type="submission" date="2021-03" db="EMBL/GenBank/DDBJ databases">
        <title>Genomic Encyclopedia of Type Strains, Phase IV (KMG-IV): sequencing the most valuable type-strain genomes for metagenomic binning, comparative biology and taxonomic classification.</title>
        <authorList>
            <person name="Goeker M."/>
        </authorList>
    </citation>
    <scope>NUCLEOTIDE SEQUENCE [LARGE SCALE GENOMIC DNA]</scope>
    <source>
        <strain evidence="2 3">DSM 24738</strain>
    </source>
</reference>
<dbReference type="Gene3D" id="3.90.550.10">
    <property type="entry name" value="Spore Coat Polysaccharide Biosynthesis Protein SpsA, Chain A"/>
    <property type="match status" value="1"/>
</dbReference>